<evidence type="ECO:0000313" key="2">
    <source>
        <dbReference type="EMBL" id="OLP67415.1"/>
    </source>
</evidence>
<keyword evidence="3" id="KW-1185">Reference proteome</keyword>
<name>A0A1Q9BE06_SYMMI</name>
<dbReference type="EMBL" id="LSRX01008036">
    <property type="protein sequence ID" value="OLP67415.1"/>
    <property type="molecule type" value="Genomic_DNA"/>
</dbReference>
<accession>A0A1Q9BE06</accession>
<proteinExistence type="predicted"/>
<evidence type="ECO:0000256" key="1">
    <source>
        <dbReference type="SAM" id="MobiDB-lite"/>
    </source>
</evidence>
<reference evidence="2 3" key="1">
    <citation type="submission" date="2016-02" db="EMBL/GenBank/DDBJ databases">
        <title>Genome analysis of coral dinoflagellate symbionts highlights evolutionary adaptations to a symbiotic lifestyle.</title>
        <authorList>
            <person name="Aranda M."/>
            <person name="Li Y."/>
            <person name="Liew Y.J."/>
            <person name="Baumgarten S."/>
            <person name="Simakov O."/>
            <person name="Wilson M."/>
            <person name="Piel J."/>
            <person name="Ashoor H."/>
            <person name="Bougouffa S."/>
            <person name="Bajic V.B."/>
            <person name="Ryu T."/>
            <person name="Ravasi T."/>
            <person name="Bayer T."/>
            <person name="Micklem G."/>
            <person name="Kim H."/>
            <person name="Bhak J."/>
            <person name="Lajeunesse T.C."/>
            <person name="Voolstra C.R."/>
        </authorList>
    </citation>
    <scope>NUCLEOTIDE SEQUENCE [LARGE SCALE GENOMIC DNA]</scope>
    <source>
        <strain evidence="2 3">CCMP2467</strain>
    </source>
</reference>
<feature type="region of interest" description="Disordered" evidence="1">
    <location>
        <begin position="1"/>
        <end position="45"/>
    </location>
</feature>
<organism evidence="2 3">
    <name type="scientific">Symbiodinium microadriaticum</name>
    <name type="common">Dinoflagellate</name>
    <name type="synonym">Zooxanthella microadriatica</name>
    <dbReference type="NCBI Taxonomy" id="2951"/>
    <lineage>
        <taxon>Eukaryota</taxon>
        <taxon>Sar</taxon>
        <taxon>Alveolata</taxon>
        <taxon>Dinophyceae</taxon>
        <taxon>Suessiales</taxon>
        <taxon>Symbiodiniaceae</taxon>
        <taxon>Symbiodinium</taxon>
    </lineage>
</organism>
<gene>
    <name evidence="2" type="ORF">AK812_SmicGene48498</name>
</gene>
<comment type="caution">
    <text evidence="2">The sequence shown here is derived from an EMBL/GenBank/DDBJ whole genome shotgun (WGS) entry which is preliminary data.</text>
</comment>
<dbReference type="AlphaFoldDB" id="A0A1Q9BE06"/>
<sequence length="78" mass="8153">MVGSSISSPGAAVPEGGSTEHRPGSPEAPGLSAGESAGSDVHLLRSENHFLTEKLVEASLQSAQHFEARRTRESLRCP</sequence>
<protein>
    <submittedName>
        <fullName evidence="2">Uncharacterized protein</fullName>
    </submittedName>
</protein>
<dbReference type="Proteomes" id="UP000186817">
    <property type="component" value="Unassembled WGS sequence"/>
</dbReference>
<evidence type="ECO:0000313" key="3">
    <source>
        <dbReference type="Proteomes" id="UP000186817"/>
    </source>
</evidence>
<feature type="non-terminal residue" evidence="2">
    <location>
        <position position="78"/>
    </location>
</feature>